<dbReference type="InterPro" id="IPR045054">
    <property type="entry name" value="P4HA-like"/>
</dbReference>
<dbReference type="Proteomes" id="UP000199305">
    <property type="component" value="Unassembled WGS sequence"/>
</dbReference>
<dbReference type="Pfam" id="PF13640">
    <property type="entry name" value="2OG-FeII_Oxy_3"/>
    <property type="match status" value="1"/>
</dbReference>
<keyword evidence="5" id="KW-0560">Oxidoreductase</keyword>
<evidence type="ECO:0000259" key="7">
    <source>
        <dbReference type="PROSITE" id="PS51471"/>
    </source>
</evidence>
<evidence type="ECO:0000313" key="8">
    <source>
        <dbReference type="EMBL" id="SDK56105.1"/>
    </source>
</evidence>
<dbReference type="GO" id="GO:0031418">
    <property type="term" value="F:L-ascorbic acid binding"/>
    <property type="evidence" value="ECO:0007669"/>
    <property type="project" value="UniProtKB-KW"/>
</dbReference>
<sequence length="235" mass="26775">MDSLVVQFGEAMSPEMCDLLVRRFREAPEKQPGRIGSGIDRSKKNSSDLFISGLESWREECSVVNQLVLRALMGYCRRYPHILTGALSPTIYDENLQAPRNLTSEDIGRLTDEQLQMLVTGIFRLDGINFQHYEKSSGGFRHWHSEHYPHPTDPEQKSLHRVLFWLLYLNDVEEGGETEFQYQGISLKPRTGSLVLSPCGFTHTHRGNVPLSGDKYVLTSWVMYRPAAELYGQPG</sequence>
<dbReference type="GO" id="GO:0051213">
    <property type="term" value="F:dioxygenase activity"/>
    <property type="evidence" value="ECO:0007669"/>
    <property type="project" value="UniProtKB-KW"/>
</dbReference>
<dbReference type="PANTHER" id="PTHR10869:SF246">
    <property type="entry name" value="TRANSMEMBRANE PROLYL 4-HYDROXYLASE"/>
    <property type="match status" value="1"/>
</dbReference>
<name>A0A1G9CXH0_9GAMM</name>
<dbReference type="InterPro" id="IPR006620">
    <property type="entry name" value="Pro_4_hyd_alph"/>
</dbReference>
<dbReference type="OrthoDB" id="564897at2"/>
<dbReference type="AlphaFoldDB" id="A0A1G9CXH0"/>
<reference evidence="9" key="1">
    <citation type="submission" date="2016-10" db="EMBL/GenBank/DDBJ databases">
        <authorList>
            <person name="Varghese N."/>
            <person name="Submissions S."/>
        </authorList>
    </citation>
    <scope>NUCLEOTIDE SEQUENCE [LARGE SCALE GENOMIC DNA]</scope>
    <source>
        <strain evidence="9">CGMCC 1.10658</strain>
    </source>
</reference>
<evidence type="ECO:0000313" key="9">
    <source>
        <dbReference type="Proteomes" id="UP000199305"/>
    </source>
</evidence>
<feature type="domain" description="Fe2OG dioxygenase" evidence="7">
    <location>
        <begin position="124"/>
        <end position="224"/>
    </location>
</feature>
<dbReference type="InterPro" id="IPR044862">
    <property type="entry name" value="Pro_4_hyd_alph_FE2OG_OXY"/>
</dbReference>
<evidence type="ECO:0000256" key="1">
    <source>
        <dbReference type="ARBA" id="ARBA00001961"/>
    </source>
</evidence>
<evidence type="ECO:0000256" key="4">
    <source>
        <dbReference type="ARBA" id="ARBA00022964"/>
    </source>
</evidence>
<keyword evidence="9" id="KW-1185">Reference proteome</keyword>
<dbReference type="STRING" id="658219.SAMN05216212_2652"/>
<dbReference type="GO" id="GO:0016705">
    <property type="term" value="F:oxidoreductase activity, acting on paired donors, with incorporation or reduction of molecular oxygen"/>
    <property type="evidence" value="ECO:0007669"/>
    <property type="project" value="InterPro"/>
</dbReference>
<dbReference type="EMBL" id="FNFH01000005">
    <property type="protein sequence ID" value="SDK56105.1"/>
    <property type="molecule type" value="Genomic_DNA"/>
</dbReference>
<dbReference type="RefSeq" id="WP_091515004.1">
    <property type="nucleotide sequence ID" value="NZ_FNFH01000005.1"/>
</dbReference>
<evidence type="ECO:0000256" key="6">
    <source>
        <dbReference type="ARBA" id="ARBA00023004"/>
    </source>
</evidence>
<gene>
    <name evidence="8" type="ORF">SAMN05216212_2652</name>
</gene>
<evidence type="ECO:0000256" key="2">
    <source>
        <dbReference type="ARBA" id="ARBA00022723"/>
    </source>
</evidence>
<keyword evidence="4" id="KW-0223">Dioxygenase</keyword>
<comment type="cofactor">
    <cofactor evidence="1">
        <name>L-ascorbate</name>
        <dbReference type="ChEBI" id="CHEBI:38290"/>
    </cofactor>
</comment>
<protein>
    <submittedName>
        <fullName evidence="8">2OG-Fe(II) oxygenase superfamily protein</fullName>
    </submittedName>
</protein>
<dbReference type="GO" id="GO:0005506">
    <property type="term" value="F:iron ion binding"/>
    <property type="evidence" value="ECO:0007669"/>
    <property type="project" value="InterPro"/>
</dbReference>
<dbReference type="PANTHER" id="PTHR10869">
    <property type="entry name" value="PROLYL 4-HYDROXYLASE ALPHA SUBUNIT"/>
    <property type="match status" value="1"/>
</dbReference>
<keyword evidence="3" id="KW-0847">Vitamin C</keyword>
<dbReference type="Gene3D" id="2.60.120.620">
    <property type="entry name" value="q2cbj1_9rhob like domain"/>
    <property type="match status" value="1"/>
</dbReference>
<dbReference type="PROSITE" id="PS51471">
    <property type="entry name" value="FE2OG_OXY"/>
    <property type="match status" value="1"/>
</dbReference>
<evidence type="ECO:0000256" key="5">
    <source>
        <dbReference type="ARBA" id="ARBA00023002"/>
    </source>
</evidence>
<organism evidence="8 9">
    <name type="scientific">Microbulbifer yueqingensis</name>
    <dbReference type="NCBI Taxonomy" id="658219"/>
    <lineage>
        <taxon>Bacteria</taxon>
        <taxon>Pseudomonadati</taxon>
        <taxon>Pseudomonadota</taxon>
        <taxon>Gammaproteobacteria</taxon>
        <taxon>Cellvibrionales</taxon>
        <taxon>Microbulbiferaceae</taxon>
        <taxon>Microbulbifer</taxon>
    </lineage>
</organism>
<dbReference type="InterPro" id="IPR005123">
    <property type="entry name" value="Oxoglu/Fe-dep_dioxygenase_dom"/>
</dbReference>
<evidence type="ECO:0000256" key="3">
    <source>
        <dbReference type="ARBA" id="ARBA00022896"/>
    </source>
</evidence>
<dbReference type="SMART" id="SM00702">
    <property type="entry name" value="P4Hc"/>
    <property type="match status" value="1"/>
</dbReference>
<keyword evidence="6" id="KW-0408">Iron</keyword>
<keyword evidence="2" id="KW-0479">Metal-binding</keyword>
<accession>A0A1G9CXH0</accession>
<proteinExistence type="predicted"/>